<comment type="caution">
    <text evidence="1">The sequence shown here is derived from an EMBL/GenBank/DDBJ whole genome shotgun (WGS) entry which is preliminary data.</text>
</comment>
<name>G9ZIB6_9GAMM</name>
<organism evidence="1 2">
    <name type="scientific">Cardiobacterium valvarum F0432</name>
    <dbReference type="NCBI Taxonomy" id="797473"/>
    <lineage>
        <taxon>Bacteria</taxon>
        <taxon>Pseudomonadati</taxon>
        <taxon>Pseudomonadota</taxon>
        <taxon>Gammaproteobacteria</taxon>
        <taxon>Cardiobacteriales</taxon>
        <taxon>Cardiobacteriaceae</taxon>
        <taxon>Cardiobacterium</taxon>
    </lineage>
</organism>
<sequence>MVSWAQFITVPAVFSIGGAVVKMRRGGHGDAVSREVAIGFCAWAAAYNPPVFLL</sequence>
<evidence type="ECO:0000313" key="2">
    <source>
        <dbReference type="Proteomes" id="UP000004750"/>
    </source>
</evidence>
<dbReference type="STRING" id="797473.HMPREF9080_02526"/>
<gene>
    <name evidence="1" type="ORF">HMPREF9080_02526</name>
</gene>
<dbReference type="AlphaFoldDB" id="G9ZIB6"/>
<dbReference type="HOGENOM" id="CLU_3041621_0_0_6"/>
<accession>G9ZIB6</accession>
<reference evidence="1 2" key="1">
    <citation type="submission" date="2011-08" db="EMBL/GenBank/DDBJ databases">
        <authorList>
            <person name="Weinstock G."/>
            <person name="Sodergren E."/>
            <person name="Clifton S."/>
            <person name="Fulton L."/>
            <person name="Fulton B."/>
            <person name="Courtney L."/>
            <person name="Fronick C."/>
            <person name="Harrison M."/>
            <person name="Strong C."/>
            <person name="Farmer C."/>
            <person name="Delahaunty K."/>
            <person name="Markovic C."/>
            <person name="Hall O."/>
            <person name="Minx P."/>
            <person name="Tomlinson C."/>
            <person name="Mitreva M."/>
            <person name="Hou S."/>
            <person name="Chen J."/>
            <person name="Wollam A."/>
            <person name="Pepin K.H."/>
            <person name="Johnson M."/>
            <person name="Bhonagiri V."/>
            <person name="Zhang X."/>
            <person name="Suruliraj S."/>
            <person name="Warren W."/>
            <person name="Chinwalla A."/>
            <person name="Mardis E.R."/>
            <person name="Wilson R.K."/>
        </authorList>
    </citation>
    <scope>NUCLEOTIDE SEQUENCE [LARGE SCALE GENOMIC DNA]</scope>
    <source>
        <strain evidence="1 2">F0432</strain>
    </source>
</reference>
<proteinExistence type="predicted"/>
<dbReference type="EMBL" id="AGCM01000146">
    <property type="protein sequence ID" value="EHM52152.1"/>
    <property type="molecule type" value="Genomic_DNA"/>
</dbReference>
<dbReference type="Proteomes" id="UP000004750">
    <property type="component" value="Unassembled WGS sequence"/>
</dbReference>
<protein>
    <submittedName>
        <fullName evidence="1">Uncharacterized protein</fullName>
    </submittedName>
</protein>
<evidence type="ECO:0000313" key="1">
    <source>
        <dbReference type="EMBL" id="EHM52152.1"/>
    </source>
</evidence>